<feature type="domain" description="Xylanolytic transcriptional activator regulatory" evidence="4">
    <location>
        <begin position="280"/>
        <end position="354"/>
    </location>
</feature>
<comment type="subcellular location">
    <subcellularLocation>
        <location evidence="1">Nucleus</location>
    </subcellularLocation>
</comment>
<dbReference type="InterPro" id="IPR050613">
    <property type="entry name" value="Sec_Metabolite_Reg"/>
</dbReference>
<evidence type="ECO:0000256" key="2">
    <source>
        <dbReference type="ARBA" id="ARBA00023242"/>
    </source>
</evidence>
<dbReference type="GO" id="GO:0003677">
    <property type="term" value="F:DNA binding"/>
    <property type="evidence" value="ECO:0007669"/>
    <property type="project" value="InterPro"/>
</dbReference>
<comment type="caution">
    <text evidence="5">The sequence shown here is derived from an EMBL/GenBank/DDBJ whole genome shotgun (WGS) entry which is preliminary data.</text>
</comment>
<organism evidence="5 6">
    <name type="scientific">Xylaria arbuscula</name>
    <dbReference type="NCBI Taxonomy" id="114810"/>
    <lineage>
        <taxon>Eukaryota</taxon>
        <taxon>Fungi</taxon>
        <taxon>Dikarya</taxon>
        <taxon>Ascomycota</taxon>
        <taxon>Pezizomycotina</taxon>
        <taxon>Sordariomycetes</taxon>
        <taxon>Xylariomycetidae</taxon>
        <taxon>Xylariales</taxon>
        <taxon>Xylariaceae</taxon>
        <taxon>Xylaria</taxon>
    </lineage>
</organism>
<reference evidence="5" key="1">
    <citation type="submission" date="2022-07" db="EMBL/GenBank/DDBJ databases">
        <title>Genome Sequence of Xylaria arbuscula.</title>
        <authorList>
            <person name="Buettner E."/>
        </authorList>
    </citation>
    <scope>NUCLEOTIDE SEQUENCE</scope>
    <source>
        <strain evidence="5">VT107</strain>
    </source>
</reference>
<feature type="region of interest" description="Disordered" evidence="3">
    <location>
        <begin position="74"/>
        <end position="112"/>
    </location>
</feature>
<sequence length="658" mass="73846">MMLTTKAGRPTSLKCNRGLPCETCVKRHKISQCHYAANANRNPSGASKQREIKDRLNSLEKLVSSFMSGDSIIRQAASPRRTEDISLQVDPCTEPIETSVSSPKSDTTGDDLLTPETPHLQQTGDGQVNYIDANHWQSILEDIHEIREHLSSSNQSMEQSAPLERTLADASFLFGSVPNATYAEILTSLPAQPICDKLLSWYFGTSLLVSGIIHPEKFQMEYEAFWAAPMETSPLWTALLFSLLSIMARRYATANAYALEAFLMHLVSNLACKSTSSTNLWFEMGTIIRLSFRMGYHRDPSTLPRMSVFDGEMRRRLWFNIVHIEALMSSQLGFPSMIPTDFCDTKLPRNLYYSQLQTDMKSLPPGKPLSEKTPIRYSIAKDSVMSVFKKIAAHTQSLAVPVHESFTRTIALHHELHEGYNGLPAVLKRRDINLSFLDSSEIIIERYSIETLFQQGLIILHRRYISCDPRSQRFEFSRNACIEAALDMLARQVDMHKACGPGGRLYEERWLVYKLPAYGVLLAAMVVCLDLSVCMRRSRETTPAAEVVDKHDLLGREYRALQTSREIWAAMGDSTAEAPIALNALDLMIRKVAEHNVAPPLALNVASPSHEDLTANPAPPFQYAGAMSQMIDGSEDLDWTLLDQYLQNLDGLETDAFV</sequence>
<keyword evidence="2" id="KW-0539">Nucleus</keyword>
<dbReference type="InterPro" id="IPR036864">
    <property type="entry name" value="Zn2-C6_fun-type_DNA-bd_sf"/>
</dbReference>
<name>A0A9W8NFI2_9PEZI</name>
<dbReference type="GO" id="GO:0008270">
    <property type="term" value="F:zinc ion binding"/>
    <property type="evidence" value="ECO:0007669"/>
    <property type="project" value="InterPro"/>
</dbReference>
<evidence type="ECO:0000313" key="5">
    <source>
        <dbReference type="EMBL" id="KAJ3572794.1"/>
    </source>
</evidence>
<dbReference type="AlphaFoldDB" id="A0A9W8NFI2"/>
<evidence type="ECO:0000313" key="6">
    <source>
        <dbReference type="Proteomes" id="UP001148614"/>
    </source>
</evidence>
<evidence type="ECO:0000259" key="4">
    <source>
        <dbReference type="SMART" id="SM00906"/>
    </source>
</evidence>
<dbReference type="SMART" id="SM00906">
    <property type="entry name" value="Fungal_trans"/>
    <property type="match status" value="1"/>
</dbReference>
<dbReference type="GO" id="GO:0000981">
    <property type="term" value="F:DNA-binding transcription factor activity, RNA polymerase II-specific"/>
    <property type="evidence" value="ECO:0007669"/>
    <property type="project" value="InterPro"/>
</dbReference>
<protein>
    <recommendedName>
        <fullName evidence="4">Xylanolytic transcriptional activator regulatory domain-containing protein</fullName>
    </recommendedName>
</protein>
<dbReference type="GO" id="GO:0006351">
    <property type="term" value="P:DNA-templated transcription"/>
    <property type="evidence" value="ECO:0007669"/>
    <property type="project" value="InterPro"/>
</dbReference>
<dbReference type="PANTHER" id="PTHR31001:SF49">
    <property type="entry name" value="ZN(II)2CYS6 TRANSCRIPTION FACTOR (EUROFUNG)"/>
    <property type="match status" value="1"/>
</dbReference>
<dbReference type="VEuPathDB" id="FungiDB:F4678DRAFT_238469"/>
<evidence type="ECO:0000256" key="1">
    <source>
        <dbReference type="ARBA" id="ARBA00004123"/>
    </source>
</evidence>
<dbReference type="Proteomes" id="UP001148614">
    <property type="component" value="Unassembled WGS sequence"/>
</dbReference>
<keyword evidence="6" id="KW-1185">Reference proteome</keyword>
<dbReference type="PANTHER" id="PTHR31001">
    <property type="entry name" value="UNCHARACTERIZED TRANSCRIPTIONAL REGULATORY PROTEIN"/>
    <property type="match status" value="1"/>
</dbReference>
<feature type="compositionally biased region" description="Polar residues" evidence="3">
    <location>
        <begin position="96"/>
        <end position="106"/>
    </location>
</feature>
<accession>A0A9W8NFI2</accession>
<evidence type="ECO:0000256" key="3">
    <source>
        <dbReference type="SAM" id="MobiDB-lite"/>
    </source>
</evidence>
<dbReference type="GO" id="GO:0005634">
    <property type="term" value="C:nucleus"/>
    <property type="evidence" value="ECO:0007669"/>
    <property type="project" value="UniProtKB-SubCell"/>
</dbReference>
<gene>
    <name evidence="5" type="ORF">NPX13_g4927</name>
</gene>
<proteinExistence type="predicted"/>
<dbReference type="InterPro" id="IPR007219">
    <property type="entry name" value="XnlR_reg_dom"/>
</dbReference>
<dbReference type="EMBL" id="JANPWZ010000736">
    <property type="protein sequence ID" value="KAJ3572794.1"/>
    <property type="molecule type" value="Genomic_DNA"/>
</dbReference>
<dbReference type="Pfam" id="PF04082">
    <property type="entry name" value="Fungal_trans"/>
    <property type="match status" value="1"/>
</dbReference>
<dbReference type="CDD" id="cd12148">
    <property type="entry name" value="fungal_TF_MHR"/>
    <property type="match status" value="1"/>
</dbReference>
<dbReference type="Gene3D" id="4.10.240.10">
    <property type="entry name" value="Zn(2)-C6 fungal-type DNA-binding domain"/>
    <property type="match status" value="1"/>
</dbReference>